<evidence type="ECO:0000256" key="1">
    <source>
        <dbReference type="ARBA" id="ARBA00022500"/>
    </source>
</evidence>
<gene>
    <name evidence="8" type="ORF">JMJ92_08175</name>
</gene>
<dbReference type="CDD" id="cd11386">
    <property type="entry name" value="MCP_signal"/>
    <property type="match status" value="1"/>
</dbReference>
<dbReference type="Pfam" id="PF00672">
    <property type="entry name" value="HAMP"/>
    <property type="match status" value="1"/>
</dbReference>
<dbReference type="InterPro" id="IPR051310">
    <property type="entry name" value="MCP_chemotaxis"/>
</dbReference>
<dbReference type="PANTHER" id="PTHR43531:SF11">
    <property type="entry name" value="METHYL-ACCEPTING CHEMOTAXIS PROTEIN 3"/>
    <property type="match status" value="1"/>
</dbReference>
<dbReference type="InterPro" id="IPR004090">
    <property type="entry name" value="Chemotax_Me-accpt_rcpt"/>
</dbReference>
<dbReference type="PROSITE" id="PS50885">
    <property type="entry name" value="HAMP"/>
    <property type="match status" value="2"/>
</dbReference>
<evidence type="ECO:0000259" key="6">
    <source>
        <dbReference type="PROSITE" id="PS50111"/>
    </source>
</evidence>
<comment type="similarity">
    <text evidence="2">Belongs to the methyl-accepting chemotaxis (MCP) protein family.</text>
</comment>
<evidence type="ECO:0000259" key="7">
    <source>
        <dbReference type="PROSITE" id="PS50885"/>
    </source>
</evidence>
<dbReference type="Pfam" id="PF00015">
    <property type="entry name" value="MCPsignal"/>
    <property type="match status" value="1"/>
</dbReference>
<keyword evidence="9" id="KW-1185">Reference proteome</keyword>
<dbReference type="SMART" id="SM00283">
    <property type="entry name" value="MA"/>
    <property type="match status" value="1"/>
</dbReference>
<protein>
    <submittedName>
        <fullName evidence="8">HAMP domain-containing protein</fullName>
    </submittedName>
</protein>
<evidence type="ECO:0000256" key="4">
    <source>
        <dbReference type="SAM" id="MobiDB-lite"/>
    </source>
</evidence>
<organism evidence="8 9">
    <name type="scientific">Rhodovulum visakhapatnamense</name>
    <dbReference type="NCBI Taxonomy" id="364297"/>
    <lineage>
        <taxon>Bacteria</taxon>
        <taxon>Pseudomonadati</taxon>
        <taxon>Pseudomonadota</taxon>
        <taxon>Alphaproteobacteria</taxon>
        <taxon>Rhodobacterales</taxon>
        <taxon>Paracoccaceae</taxon>
        <taxon>Rhodovulum</taxon>
    </lineage>
</organism>
<sequence length="604" mass="62935">MPNGVSAAPASLPGRSILIRISGLIAATTCVVAILLATFATRSALDIVGDALGEELQSVLVGSAANLGPHLRFKNSAAIEEDLNGQLQRAGDKAVSVAVWNADAESIARVGTGDPGAAAELQEMALQAISSGETVFQRGTLAQVVPVKFGPNQAIVGAVGAVWTAQGAVTAVFRNAVPGMIVTMVLFVGLLFAAAVLLRRMLGRPLSTLCASMGSLARGDFDNAIPMTDRADELGELARSLESLRGDLSQMRAAEMRREAARTDQAQAVESLASALQALSGGDLTSRIDERFAEDYERLRSDFNATVDTLNDLIGSVVENATEIHARAEEISGASDDLSRRTENQAATLEETAAALDELTSSVRSSADGAAQVENVVREARGNAEQSGLVVKEAIGAMSEIKRSSDGISQIIGVIDDIAFQTNLLALNAGVEAARAGEAGRGFAVVASEVRALAQRSSEAAKEIKTLISASSEHVESGVSLVNRTGEALTDIVERVSNIAELIGDIATGAQEQSVGLGEINVGVTELDKVTQQNAAMVEEATAASTTLKQEASTLQQLVARFRLRNAAPGRPTPRPAPSSRPEAAPAVGEPRKRAVNDAGWQDF</sequence>
<keyword evidence="1" id="KW-0145">Chemotaxis</keyword>
<dbReference type="SMART" id="SM00304">
    <property type="entry name" value="HAMP"/>
    <property type="match status" value="2"/>
</dbReference>
<dbReference type="CDD" id="cd06225">
    <property type="entry name" value="HAMP"/>
    <property type="match status" value="1"/>
</dbReference>
<evidence type="ECO:0000256" key="3">
    <source>
        <dbReference type="PROSITE-ProRule" id="PRU00284"/>
    </source>
</evidence>
<proteinExistence type="inferred from homology"/>
<feature type="transmembrane region" description="Helical" evidence="5">
    <location>
        <begin position="17"/>
        <end position="39"/>
    </location>
</feature>
<keyword evidence="5" id="KW-1133">Transmembrane helix</keyword>
<dbReference type="PANTHER" id="PTHR43531">
    <property type="entry name" value="PROTEIN ICFG"/>
    <property type="match status" value="1"/>
</dbReference>
<feature type="transmembrane region" description="Helical" evidence="5">
    <location>
        <begin position="179"/>
        <end position="198"/>
    </location>
</feature>
<dbReference type="Proteomes" id="UP000635853">
    <property type="component" value="Unassembled WGS sequence"/>
</dbReference>
<dbReference type="InterPro" id="IPR004089">
    <property type="entry name" value="MCPsignal_dom"/>
</dbReference>
<dbReference type="SUPFAM" id="SSF158472">
    <property type="entry name" value="HAMP domain-like"/>
    <property type="match status" value="1"/>
</dbReference>
<dbReference type="RefSeq" id="WP_202299355.1">
    <property type="nucleotide sequence ID" value="NZ_JAESIL010000026.1"/>
</dbReference>
<keyword evidence="3" id="KW-0807">Transducer</keyword>
<evidence type="ECO:0000256" key="5">
    <source>
        <dbReference type="SAM" id="Phobius"/>
    </source>
</evidence>
<evidence type="ECO:0000313" key="9">
    <source>
        <dbReference type="Proteomes" id="UP000635853"/>
    </source>
</evidence>
<evidence type="ECO:0000313" key="8">
    <source>
        <dbReference type="EMBL" id="MBL3578126.1"/>
    </source>
</evidence>
<reference evidence="9" key="1">
    <citation type="submission" date="2021-01" db="EMBL/GenBank/DDBJ databases">
        <title>Draft genomes of Rhodovulum sulfidophilum.</title>
        <authorList>
            <person name="Guzman M.S."/>
        </authorList>
    </citation>
    <scope>NUCLEOTIDE SEQUENCE [LARGE SCALE GENOMIC DNA]</scope>
    <source>
        <strain evidence="9">AB19</strain>
    </source>
</reference>
<feature type="domain" description="Methyl-accepting transducer" evidence="6">
    <location>
        <begin position="320"/>
        <end position="549"/>
    </location>
</feature>
<dbReference type="EMBL" id="JAESIL010000026">
    <property type="protein sequence ID" value="MBL3578126.1"/>
    <property type="molecule type" value="Genomic_DNA"/>
</dbReference>
<keyword evidence="5" id="KW-0472">Membrane</keyword>
<evidence type="ECO:0000256" key="2">
    <source>
        <dbReference type="ARBA" id="ARBA00029447"/>
    </source>
</evidence>
<dbReference type="InterPro" id="IPR003660">
    <property type="entry name" value="HAMP_dom"/>
</dbReference>
<feature type="domain" description="HAMP" evidence="7">
    <location>
        <begin position="263"/>
        <end position="315"/>
    </location>
</feature>
<feature type="region of interest" description="Disordered" evidence="4">
    <location>
        <begin position="564"/>
        <end position="604"/>
    </location>
</feature>
<accession>A0ABS1REQ6</accession>
<keyword evidence="5" id="KW-0812">Transmembrane</keyword>
<comment type="caution">
    <text evidence="8">The sequence shown here is derived from an EMBL/GenBank/DDBJ whole genome shotgun (WGS) entry which is preliminary data.</text>
</comment>
<feature type="domain" description="HAMP" evidence="7">
    <location>
        <begin position="200"/>
        <end position="253"/>
    </location>
</feature>
<name>A0ABS1REQ6_9RHOB</name>
<dbReference type="PRINTS" id="PR00260">
    <property type="entry name" value="CHEMTRNSDUCR"/>
</dbReference>
<dbReference type="Gene3D" id="1.10.287.950">
    <property type="entry name" value="Methyl-accepting chemotaxis protein"/>
    <property type="match status" value="1"/>
</dbReference>
<dbReference type="Gene3D" id="6.10.340.10">
    <property type="match status" value="1"/>
</dbReference>
<dbReference type="PROSITE" id="PS50111">
    <property type="entry name" value="CHEMOTAXIS_TRANSDUC_2"/>
    <property type="match status" value="1"/>
</dbReference>
<dbReference type="SUPFAM" id="SSF58104">
    <property type="entry name" value="Methyl-accepting chemotaxis protein (MCP) signaling domain"/>
    <property type="match status" value="1"/>
</dbReference>